<feature type="region of interest" description="Disordered" evidence="1">
    <location>
        <begin position="26"/>
        <end position="66"/>
    </location>
</feature>
<dbReference type="Pfam" id="PF14234">
    <property type="entry name" value="DUF4336"/>
    <property type="match status" value="1"/>
</dbReference>
<evidence type="ECO:0000256" key="2">
    <source>
        <dbReference type="SAM" id="SignalP"/>
    </source>
</evidence>
<organism evidence="3">
    <name type="scientific">Heterosigma akashiwo</name>
    <name type="common">Chromophytic alga</name>
    <name type="synonym">Heterosigma carterae</name>
    <dbReference type="NCBI Taxonomy" id="2829"/>
    <lineage>
        <taxon>Eukaryota</taxon>
        <taxon>Sar</taxon>
        <taxon>Stramenopiles</taxon>
        <taxon>Ochrophyta</taxon>
        <taxon>Raphidophyceae</taxon>
        <taxon>Chattonellales</taxon>
        <taxon>Chattonellaceae</taxon>
        <taxon>Heterosigma</taxon>
    </lineage>
</organism>
<dbReference type="PANTHER" id="PTHR33835:SF2">
    <property type="entry name" value="LYSINE-TRNA LIGASE"/>
    <property type="match status" value="1"/>
</dbReference>
<proteinExistence type="predicted"/>
<evidence type="ECO:0000313" key="3">
    <source>
        <dbReference type="EMBL" id="CAE0639640.1"/>
    </source>
</evidence>
<keyword evidence="2" id="KW-0732">Signal</keyword>
<dbReference type="PANTHER" id="PTHR33835">
    <property type="entry name" value="YALI0C07656P"/>
    <property type="match status" value="1"/>
</dbReference>
<dbReference type="EMBL" id="HBIU01040541">
    <property type="protein sequence ID" value="CAE0639640.1"/>
    <property type="molecule type" value="Transcribed_RNA"/>
</dbReference>
<feature type="compositionally biased region" description="Low complexity" evidence="1">
    <location>
        <begin position="34"/>
        <end position="44"/>
    </location>
</feature>
<feature type="signal peptide" evidence="2">
    <location>
        <begin position="1"/>
        <end position="19"/>
    </location>
</feature>
<sequence>MGRCLCAVLLLCLFLGVSAFVPRNPTTSSALRSTTTPTCTSATTEKNAAAARSDDPVTSQRLPGSTDRRSFFSTALIAATAALATATSSPSTAEAIITKEANWPLWTALPVAPFNRRRTIRYEVASGVYAFDQMIGIYYVHVPIRMSVVSVHQDDPNKRGLVVYAPVAPTKECLSLMQELIDKYGPVRDIILPSVAVEHKINAGPFARAFPRANFWATDKQYAFPLNLPDEFLGLPYWTKRLPRTSKNSDIWGDELEHEVLTVKPGIGSMFQDVALYHKKSETMLICDAVFAVTEEPPKILTEEEEYTRALLFHARDAKDEIVEDTPENRRKGWRRIVLLFDFFFPGSGRGNLGPGPIFEALKTPFYKDGWGGWKPFSWGEDEKKDFEVFSAGGKPTVLPIIQIILSRGPEEMRRWLAVVTKWNFNRVVPMHLDAPLSITPSEFEDAFLFLKSDYNRVRFCDEDVEFLRKAEEGPLSFSVYKTPLGTLRGDKCGIERPAK</sequence>
<dbReference type="InterPro" id="IPR025638">
    <property type="entry name" value="DUF4336"/>
</dbReference>
<name>A0A7S4DB72_HETAK</name>
<evidence type="ECO:0000256" key="1">
    <source>
        <dbReference type="SAM" id="MobiDB-lite"/>
    </source>
</evidence>
<evidence type="ECO:0008006" key="4">
    <source>
        <dbReference type="Google" id="ProtNLM"/>
    </source>
</evidence>
<gene>
    <name evidence="3" type="ORF">HAKA00212_LOCUS18455</name>
</gene>
<reference evidence="3" key="1">
    <citation type="submission" date="2021-01" db="EMBL/GenBank/DDBJ databases">
        <authorList>
            <person name="Corre E."/>
            <person name="Pelletier E."/>
            <person name="Niang G."/>
            <person name="Scheremetjew M."/>
            <person name="Finn R."/>
            <person name="Kale V."/>
            <person name="Holt S."/>
            <person name="Cochrane G."/>
            <person name="Meng A."/>
            <person name="Brown T."/>
            <person name="Cohen L."/>
        </authorList>
    </citation>
    <scope>NUCLEOTIDE SEQUENCE</scope>
    <source>
        <strain evidence="3">CCMP3107</strain>
    </source>
</reference>
<protein>
    <recommendedName>
        <fullName evidence="4">DUF4336 domain-containing protein</fullName>
    </recommendedName>
</protein>
<dbReference type="AlphaFoldDB" id="A0A7S4DB72"/>
<accession>A0A7S4DB72</accession>
<feature type="chain" id="PRO_5030709319" description="DUF4336 domain-containing protein" evidence="2">
    <location>
        <begin position="20"/>
        <end position="500"/>
    </location>
</feature>